<evidence type="ECO:0000256" key="5">
    <source>
        <dbReference type="SAM" id="SignalP"/>
    </source>
</evidence>
<reference evidence="7" key="1">
    <citation type="submission" date="2019-05" db="EMBL/GenBank/DDBJ databases">
        <title>Whole genome sequencing of Pseudanabaena catenata USMAC16.</title>
        <authorList>
            <person name="Khan Z."/>
            <person name="Omar W.M."/>
            <person name="Convey P."/>
            <person name="Merican F."/>
            <person name="Najimudin N."/>
        </authorList>
    </citation>
    <scope>NUCLEOTIDE SEQUENCE</scope>
    <source>
        <strain evidence="7">USMAC16</strain>
    </source>
</reference>
<feature type="signal peptide" evidence="5">
    <location>
        <begin position="1"/>
        <end position="26"/>
    </location>
</feature>
<dbReference type="PANTHER" id="PTHR13887:SF14">
    <property type="entry name" value="DISULFIDE BOND FORMATION PROTEIN D"/>
    <property type="match status" value="1"/>
</dbReference>
<feature type="domain" description="Thioredoxin" evidence="6">
    <location>
        <begin position="46"/>
        <end position="255"/>
    </location>
</feature>
<keyword evidence="2" id="KW-0560">Oxidoreductase</keyword>
<evidence type="ECO:0000256" key="1">
    <source>
        <dbReference type="ARBA" id="ARBA00022729"/>
    </source>
</evidence>
<keyword evidence="8" id="KW-1185">Reference proteome</keyword>
<dbReference type="RefSeq" id="WP_040690227.1">
    <property type="nucleotide sequence ID" value="NZ_VBTY01000338.1"/>
</dbReference>
<organism evidence="7 8">
    <name type="scientific">Pseudanabaena catenata USMAC16</name>
    <dbReference type="NCBI Taxonomy" id="1855837"/>
    <lineage>
        <taxon>Bacteria</taxon>
        <taxon>Bacillati</taxon>
        <taxon>Cyanobacteriota</taxon>
        <taxon>Cyanophyceae</taxon>
        <taxon>Pseudanabaenales</taxon>
        <taxon>Pseudanabaenaceae</taxon>
        <taxon>Pseudanabaena</taxon>
    </lineage>
</organism>
<evidence type="ECO:0000256" key="3">
    <source>
        <dbReference type="ARBA" id="ARBA00023157"/>
    </source>
</evidence>
<dbReference type="Pfam" id="PF01323">
    <property type="entry name" value="DSBA"/>
    <property type="match status" value="1"/>
</dbReference>
<dbReference type="SUPFAM" id="SSF52833">
    <property type="entry name" value="Thioredoxin-like"/>
    <property type="match status" value="1"/>
</dbReference>
<name>A0A9X4MBC4_9CYAN</name>
<dbReference type="InterPro" id="IPR013766">
    <property type="entry name" value="Thioredoxin_domain"/>
</dbReference>
<keyword evidence="1 5" id="KW-0732">Signal</keyword>
<dbReference type="PANTHER" id="PTHR13887">
    <property type="entry name" value="GLUTATHIONE S-TRANSFERASE KAPPA"/>
    <property type="match status" value="1"/>
</dbReference>
<gene>
    <name evidence="7" type="ORF">FEV09_22710</name>
</gene>
<dbReference type="PROSITE" id="PS51257">
    <property type="entry name" value="PROKAR_LIPOPROTEIN"/>
    <property type="match status" value="1"/>
</dbReference>
<dbReference type="Gene3D" id="3.40.30.10">
    <property type="entry name" value="Glutaredoxin"/>
    <property type="match status" value="1"/>
</dbReference>
<keyword evidence="4" id="KW-0676">Redox-active center</keyword>
<evidence type="ECO:0000313" key="8">
    <source>
        <dbReference type="Proteomes" id="UP001152872"/>
    </source>
</evidence>
<dbReference type="InterPro" id="IPR036249">
    <property type="entry name" value="Thioredoxin-like_sf"/>
</dbReference>
<proteinExistence type="predicted"/>
<dbReference type="GO" id="GO:0016491">
    <property type="term" value="F:oxidoreductase activity"/>
    <property type="evidence" value="ECO:0007669"/>
    <property type="project" value="UniProtKB-KW"/>
</dbReference>
<dbReference type="EMBL" id="VBTY01000338">
    <property type="protein sequence ID" value="MDG3497348.1"/>
    <property type="molecule type" value="Genomic_DNA"/>
</dbReference>
<evidence type="ECO:0000259" key="6">
    <source>
        <dbReference type="PROSITE" id="PS51352"/>
    </source>
</evidence>
<keyword evidence="3" id="KW-1015">Disulfide bond</keyword>
<dbReference type="PROSITE" id="PS51352">
    <property type="entry name" value="THIOREDOXIN_2"/>
    <property type="match status" value="1"/>
</dbReference>
<evidence type="ECO:0000256" key="4">
    <source>
        <dbReference type="ARBA" id="ARBA00023284"/>
    </source>
</evidence>
<comment type="caution">
    <text evidence="7">The sequence shown here is derived from an EMBL/GenBank/DDBJ whole genome shotgun (WGS) entry which is preliminary data.</text>
</comment>
<feature type="chain" id="PRO_5040918542" evidence="5">
    <location>
        <begin position="27"/>
        <end position="257"/>
    </location>
</feature>
<evidence type="ECO:0000256" key="2">
    <source>
        <dbReference type="ARBA" id="ARBA00023002"/>
    </source>
</evidence>
<dbReference type="InterPro" id="IPR001853">
    <property type="entry name" value="DSBA-like_thioredoxin_dom"/>
</dbReference>
<dbReference type="AlphaFoldDB" id="A0A9X4MBC4"/>
<sequence length="257" mass="28693">MFSAMRLQPYLLSALVALLLIVTSCASSGQSANAQLSDTQLETKVLEIIRKNPQVILDSVQSYQRAQAQQEQQLRDKVLSQIRQEPRLLLRNSPVTGSATQKIVMAEFSDFECPYCAKAHAVVKEFMAKNQNDVTLVYKHFPLSEIHQQAEPAALAAWAASQQGKFWEYHNALFERQTDLSESFYLEQAKALNLDIDRFNRDRQSPQAKDAVKKDFELGKSLGVRGTPSFVINGVFFSGAPTINDLEGLVAQIKAGK</sequence>
<evidence type="ECO:0000313" key="7">
    <source>
        <dbReference type="EMBL" id="MDG3497348.1"/>
    </source>
</evidence>
<protein>
    <submittedName>
        <fullName evidence="7">Thioredoxin domain-containing protein</fullName>
    </submittedName>
</protein>
<dbReference type="Proteomes" id="UP001152872">
    <property type="component" value="Unassembled WGS sequence"/>
</dbReference>
<accession>A0A9X4MBC4</accession>